<sequence length="222" mass="24361">MLLLPTKRSLSIIPTLTLSLAYLSTLSHSLPPLPTPHPATHGFSSSANWLVPSKLLVGTSPLNTDDPSSTLSKILNSNISTFVSLQKETPPEPYPEGYSQYLSSSSSSSSSLLSCNFLHFGVEDFGVFESLDSMKAAVDEITETMKGPIYVHCLSGKGRTGLLSSCLLSNFYDVKSSEDALKYVQSCYRLRAEFGNEEAVDGISPETEEQREMVRKFYEELK</sequence>
<dbReference type="OrthoDB" id="2017893at2759"/>
<dbReference type="Proteomes" id="UP001165122">
    <property type="component" value="Unassembled WGS sequence"/>
</dbReference>
<name>A0A9W7FKG7_9STRA</name>
<comment type="caution">
    <text evidence="3">The sequence shown here is derived from an EMBL/GenBank/DDBJ whole genome shotgun (WGS) entry which is preliminary data.</text>
</comment>
<dbReference type="GO" id="GO:0016791">
    <property type="term" value="F:phosphatase activity"/>
    <property type="evidence" value="ECO:0007669"/>
    <property type="project" value="UniProtKB-ARBA"/>
</dbReference>
<evidence type="ECO:0000256" key="1">
    <source>
        <dbReference type="ARBA" id="ARBA00022801"/>
    </source>
</evidence>
<protein>
    <recommendedName>
        <fullName evidence="2">Tyrosine specific protein phosphatases domain-containing protein</fullName>
    </recommendedName>
</protein>
<dbReference type="Gene3D" id="3.90.190.10">
    <property type="entry name" value="Protein tyrosine phosphatase superfamily"/>
    <property type="match status" value="1"/>
</dbReference>
<dbReference type="PROSITE" id="PS00383">
    <property type="entry name" value="TYR_PHOSPHATASE_1"/>
    <property type="match status" value="1"/>
</dbReference>
<dbReference type="PANTHER" id="PTHR23339">
    <property type="entry name" value="TYROSINE SPECIFIC PROTEIN PHOSPHATASE AND DUAL SPECIFICITY PROTEIN PHOSPHATASE"/>
    <property type="match status" value="1"/>
</dbReference>
<organism evidence="3 4">
    <name type="scientific">Triparma laevis f. longispina</name>
    <dbReference type="NCBI Taxonomy" id="1714387"/>
    <lineage>
        <taxon>Eukaryota</taxon>
        <taxon>Sar</taxon>
        <taxon>Stramenopiles</taxon>
        <taxon>Ochrophyta</taxon>
        <taxon>Bolidophyceae</taxon>
        <taxon>Parmales</taxon>
        <taxon>Triparmaceae</taxon>
        <taxon>Triparma</taxon>
    </lineage>
</organism>
<dbReference type="SUPFAM" id="SSF52799">
    <property type="entry name" value="(Phosphotyrosine protein) phosphatases II"/>
    <property type="match status" value="1"/>
</dbReference>
<keyword evidence="4" id="KW-1185">Reference proteome</keyword>
<dbReference type="InterPro" id="IPR057023">
    <property type="entry name" value="PTP-SAK"/>
</dbReference>
<dbReference type="InterPro" id="IPR016130">
    <property type="entry name" value="Tyr_Pase_AS"/>
</dbReference>
<keyword evidence="1" id="KW-0378">Hydrolase</keyword>
<dbReference type="AlphaFoldDB" id="A0A9W7FKG7"/>
<evidence type="ECO:0000313" key="4">
    <source>
        <dbReference type="Proteomes" id="UP001165122"/>
    </source>
</evidence>
<dbReference type="Pfam" id="PF22784">
    <property type="entry name" value="PTP-SAK"/>
    <property type="match status" value="1"/>
</dbReference>
<evidence type="ECO:0000259" key="2">
    <source>
        <dbReference type="PROSITE" id="PS50056"/>
    </source>
</evidence>
<dbReference type="EMBL" id="BRXW01000196">
    <property type="protein sequence ID" value="GMI13646.1"/>
    <property type="molecule type" value="Genomic_DNA"/>
</dbReference>
<dbReference type="InterPro" id="IPR029021">
    <property type="entry name" value="Prot-tyrosine_phosphatase-like"/>
</dbReference>
<feature type="domain" description="Tyrosine specific protein phosphatases" evidence="2">
    <location>
        <begin position="132"/>
        <end position="186"/>
    </location>
</feature>
<accession>A0A9W7FKG7</accession>
<proteinExistence type="predicted"/>
<reference evidence="4" key="1">
    <citation type="journal article" date="2023" name="Commun. Biol.">
        <title>Genome analysis of Parmales, the sister group of diatoms, reveals the evolutionary specialization of diatoms from phago-mixotrophs to photoautotrophs.</title>
        <authorList>
            <person name="Ban H."/>
            <person name="Sato S."/>
            <person name="Yoshikawa S."/>
            <person name="Yamada K."/>
            <person name="Nakamura Y."/>
            <person name="Ichinomiya M."/>
            <person name="Sato N."/>
            <person name="Blanc-Mathieu R."/>
            <person name="Endo H."/>
            <person name="Kuwata A."/>
            <person name="Ogata H."/>
        </authorList>
    </citation>
    <scope>NUCLEOTIDE SEQUENCE [LARGE SCALE GENOMIC DNA]</scope>
    <source>
        <strain evidence="4">NIES 3700</strain>
    </source>
</reference>
<evidence type="ECO:0000313" key="3">
    <source>
        <dbReference type="EMBL" id="GMI13646.1"/>
    </source>
</evidence>
<dbReference type="InterPro" id="IPR050561">
    <property type="entry name" value="PTP"/>
</dbReference>
<dbReference type="InterPro" id="IPR000387">
    <property type="entry name" value="Tyr_Pase_dom"/>
</dbReference>
<gene>
    <name evidence="3" type="ORF">TrLO_g8567</name>
</gene>
<dbReference type="PROSITE" id="PS50056">
    <property type="entry name" value="TYR_PHOSPHATASE_2"/>
    <property type="match status" value="1"/>
</dbReference>